<sequence length="179" mass="18976">MQETQPQSHNTGFHWQGQHLVKDFDGMHVDDTALFDKFTDYGAYISAGENSMDASYLDNSPSFDSGSTTLVDSGDNDSTGGPSSLMSSDVSPTIAGDGSEWPSNSSTADLWFFEQARHMPAQTGIPSFQSPAQSFPNGAQAGAGDDPYNASSPVSMNGSFNALTLPMAGETASQSSRRR</sequence>
<dbReference type="AlphaFoldDB" id="A0A6A6DYW3"/>
<feature type="region of interest" description="Disordered" evidence="1">
    <location>
        <begin position="123"/>
        <end position="179"/>
    </location>
</feature>
<protein>
    <submittedName>
        <fullName evidence="2">Uncharacterized protein</fullName>
    </submittedName>
</protein>
<dbReference type="Proteomes" id="UP000800200">
    <property type="component" value="Unassembled WGS sequence"/>
</dbReference>
<feature type="region of interest" description="Disordered" evidence="1">
    <location>
        <begin position="57"/>
        <end position="103"/>
    </location>
</feature>
<feature type="compositionally biased region" description="Polar residues" evidence="1">
    <location>
        <begin position="149"/>
        <end position="162"/>
    </location>
</feature>
<keyword evidence="3" id="KW-1185">Reference proteome</keyword>
<organism evidence="2 3">
    <name type="scientific">Zopfia rhizophila CBS 207.26</name>
    <dbReference type="NCBI Taxonomy" id="1314779"/>
    <lineage>
        <taxon>Eukaryota</taxon>
        <taxon>Fungi</taxon>
        <taxon>Dikarya</taxon>
        <taxon>Ascomycota</taxon>
        <taxon>Pezizomycotina</taxon>
        <taxon>Dothideomycetes</taxon>
        <taxon>Dothideomycetes incertae sedis</taxon>
        <taxon>Zopfiaceae</taxon>
        <taxon>Zopfia</taxon>
    </lineage>
</organism>
<feature type="compositionally biased region" description="Polar residues" evidence="1">
    <location>
        <begin position="124"/>
        <end position="137"/>
    </location>
</feature>
<name>A0A6A6DYW3_9PEZI</name>
<proteinExistence type="predicted"/>
<gene>
    <name evidence="2" type="ORF">K469DRAFT_710894</name>
</gene>
<evidence type="ECO:0000313" key="3">
    <source>
        <dbReference type="Proteomes" id="UP000800200"/>
    </source>
</evidence>
<dbReference type="EMBL" id="ML994643">
    <property type="protein sequence ID" value="KAF2183388.1"/>
    <property type="molecule type" value="Genomic_DNA"/>
</dbReference>
<evidence type="ECO:0000313" key="2">
    <source>
        <dbReference type="EMBL" id="KAF2183388.1"/>
    </source>
</evidence>
<accession>A0A6A6DYW3</accession>
<evidence type="ECO:0000256" key="1">
    <source>
        <dbReference type="SAM" id="MobiDB-lite"/>
    </source>
</evidence>
<reference evidence="2" key="1">
    <citation type="journal article" date="2020" name="Stud. Mycol.">
        <title>101 Dothideomycetes genomes: a test case for predicting lifestyles and emergence of pathogens.</title>
        <authorList>
            <person name="Haridas S."/>
            <person name="Albert R."/>
            <person name="Binder M."/>
            <person name="Bloem J."/>
            <person name="Labutti K."/>
            <person name="Salamov A."/>
            <person name="Andreopoulos B."/>
            <person name="Baker S."/>
            <person name="Barry K."/>
            <person name="Bills G."/>
            <person name="Bluhm B."/>
            <person name="Cannon C."/>
            <person name="Castanera R."/>
            <person name="Culley D."/>
            <person name="Daum C."/>
            <person name="Ezra D."/>
            <person name="Gonzalez J."/>
            <person name="Henrissat B."/>
            <person name="Kuo A."/>
            <person name="Liang C."/>
            <person name="Lipzen A."/>
            <person name="Lutzoni F."/>
            <person name="Magnuson J."/>
            <person name="Mondo S."/>
            <person name="Nolan M."/>
            <person name="Ohm R."/>
            <person name="Pangilinan J."/>
            <person name="Park H.-J."/>
            <person name="Ramirez L."/>
            <person name="Alfaro M."/>
            <person name="Sun H."/>
            <person name="Tritt A."/>
            <person name="Yoshinaga Y."/>
            <person name="Zwiers L.-H."/>
            <person name="Turgeon B."/>
            <person name="Goodwin S."/>
            <person name="Spatafora J."/>
            <person name="Crous P."/>
            <person name="Grigoriev I."/>
        </authorList>
    </citation>
    <scope>NUCLEOTIDE SEQUENCE</scope>
    <source>
        <strain evidence="2">CBS 207.26</strain>
    </source>
</reference>
<feature type="compositionally biased region" description="Polar residues" evidence="1">
    <location>
        <begin position="57"/>
        <end position="91"/>
    </location>
</feature>